<evidence type="ECO:0000256" key="2">
    <source>
        <dbReference type="ARBA" id="ARBA00022771"/>
    </source>
</evidence>
<dbReference type="GO" id="GO:0005085">
    <property type="term" value="F:guanyl-nucleotide exchange factor activity"/>
    <property type="evidence" value="ECO:0000318"/>
    <property type="project" value="GO_Central"/>
</dbReference>
<evidence type="ECO:0000256" key="3">
    <source>
        <dbReference type="ARBA" id="ARBA00022833"/>
    </source>
</evidence>
<dbReference type="Proteomes" id="UP000005239">
    <property type="component" value="Unassembled WGS sequence"/>
</dbReference>
<feature type="compositionally biased region" description="Basic residues" evidence="5">
    <location>
        <begin position="798"/>
        <end position="812"/>
    </location>
</feature>
<feature type="region of interest" description="Disordered" evidence="5">
    <location>
        <begin position="496"/>
        <end position="519"/>
    </location>
</feature>
<name>A0A2A6CD36_PRIPA</name>
<feature type="compositionally biased region" description="Low complexity" evidence="5">
    <location>
        <begin position="98"/>
        <end position="134"/>
    </location>
</feature>
<dbReference type="InterPro" id="IPR045046">
    <property type="entry name" value="Vps9-like"/>
</dbReference>
<dbReference type="Pfam" id="PF02204">
    <property type="entry name" value="VPS9"/>
    <property type="match status" value="1"/>
</dbReference>
<feature type="coiled-coil region" evidence="4">
    <location>
        <begin position="271"/>
        <end position="298"/>
    </location>
</feature>
<dbReference type="Gene3D" id="1.20.1050.80">
    <property type="entry name" value="VPS9 domain"/>
    <property type="match status" value="1"/>
</dbReference>
<feature type="coiled-coil region" evidence="4">
    <location>
        <begin position="430"/>
        <end position="457"/>
    </location>
</feature>
<feature type="transmembrane region" description="Helical" evidence="6">
    <location>
        <begin position="632"/>
        <end position="649"/>
    </location>
</feature>
<dbReference type="SUPFAM" id="SSF57716">
    <property type="entry name" value="Glucocorticoid receptor-like (DNA-binding domain)"/>
    <property type="match status" value="1"/>
</dbReference>
<feature type="region of interest" description="Disordered" evidence="5">
    <location>
        <begin position="552"/>
        <end position="620"/>
    </location>
</feature>
<evidence type="ECO:0000256" key="6">
    <source>
        <dbReference type="SAM" id="Phobius"/>
    </source>
</evidence>
<feature type="compositionally biased region" description="Basic and acidic residues" evidence="5">
    <location>
        <begin position="675"/>
        <end position="684"/>
    </location>
</feature>
<proteinExistence type="predicted"/>
<feature type="region of interest" description="Disordered" evidence="5">
    <location>
        <begin position="86"/>
        <end position="151"/>
    </location>
</feature>
<reference evidence="7" key="2">
    <citation type="submission" date="2022-06" db="UniProtKB">
        <authorList>
            <consortium name="EnsemblMetazoa"/>
        </authorList>
    </citation>
    <scope>IDENTIFICATION</scope>
    <source>
        <strain evidence="7">PS312</strain>
    </source>
</reference>
<dbReference type="GO" id="GO:0030139">
    <property type="term" value="C:endocytic vesicle"/>
    <property type="evidence" value="ECO:0000318"/>
    <property type="project" value="GO_Central"/>
</dbReference>
<feature type="compositionally biased region" description="Low complexity" evidence="5">
    <location>
        <begin position="552"/>
        <end position="563"/>
    </location>
</feature>
<keyword evidence="4" id="KW-0175">Coiled coil</keyword>
<reference evidence="8" key="1">
    <citation type="journal article" date="2008" name="Nat. Genet.">
        <title>The Pristionchus pacificus genome provides a unique perspective on nematode lifestyle and parasitism.</title>
        <authorList>
            <person name="Dieterich C."/>
            <person name="Clifton S.W."/>
            <person name="Schuster L.N."/>
            <person name="Chinwalla A."/>
            <person name="Delehaunty K."/>
            <person name="Dinkelacker I."/>
            <person name="Fulton L."/>
            <person name="Fulton R."/>
            <person name="Godfrey J."/>
            <person name="Minx P."/>
            <person name="Mitreva M."/>
            <person name="Roeseler W."/>
            <person name="Tian H."/>
            <person name="Witte H."/>
            <person name="Yang S.P."/>
            <person name="Wilson R.K."/>
            <person name="Sommer R.J."/>
        </authorList>
    </citation>
    <scope>NUCLEOTIDE SEQUENCE [LARGE SCALE GENOMIC DNA]</scope>
    <source>
        <strain evidence="8">PS312</strain>
    </source>
</reference>
<dbReference type="SMART" id="SM00167">
    <property type="entry name" value="VPS9"/>
    <property type="match status" value="1"/>
</dbReference>
<keyword evidence="6" id="KW-0472">Membrane</keyword>
<feature type="compositionally biased region" description="Basic residues" evidence="5">
    <location>
        <begin position="837"/>
        <end position="850"/>
    </location>
</feature>
<dbReference type="InterPro" id="IPR041545">
    <property type="entry name" value="DUF5601"/>
</dbReference>
<dbReference type="GO" id="GO:0008270">
    <property type="term" value="F:zinc ion binding"/>
    <property type="evidence" value="ECO:0007669"/>
    <property type="project" value="UniProtKB-KW"/>
</dbReference>
<dbReference type="GO" id="GO:0003677">
    <property type="term" value="F:DNA binding"/>
    <property type="evidence" value="ECO:0007669"/>
    <property type="project" value="InterPro"/>
</dbReference>
<feature type="compositionally biased region" description="Low complexity" evidence="5">
    <location>
        <begin position="496"/>
        <end position="513"/>
    </location>
</feature>
<dbReference type="EnsemblMetazoa" id="PPA02754.1">
    <property type="protein sequence ID" value="PPA02754.1"/>
    <property type="gene ID" value="WBGene00092308"/>
</dbReference>
<feature type="compositionally biased region" description="Basic residues" evidence="5">
    <location>
        <begin position="566"/>
        <end position="577"/>
    </location>
</feature>
<feature type="region of interest" description="Disordered" evidence="5">
    <location>
        <begin position="710"/>
        <end position="889"/>
    </location>
</feature>
<evidence type="ECO:0000313" key="8">
    <source>
        <dbReference type="Proteomes" id="UP000005239"/>
    </source>
</evidence>
<dbReference type="InterPro" id="IPR037191">
    <property type="entry name" value="VPS9_dom_sf"/>
</dbReference>
<dbReference type="GO" id="GO:0016192">
    <property type="term" value="P:vesicle-mediated transport"/>
    <property type="evidence" value="ECO:0007669"/>
    <property type="project" value="InterPro"/>
</dbReference>
<dbReference type="SUPFAM" id="SSF109993">
    <property type="entry name" value="VPS9 domain"/>
    <property type="match status" value="1"/>
</dbReference>
<keyword evidence="6" id="KW-1133">Transmembrane helix</keyword>
<dbReference type="Pfam" id="PF18151">
    <property type="entry name" value="DUF5601"/>
    <property type="match status" value="1"/>
</dbReference>
<accession>A0A8R1U4T3</accession>
<dbReference type="AlphaFoldDB" id="A0A2A6CD36"/>
<feature type="compositionally biased region" description="Basic and acidic residues" evidence="5">
    <location>
        <begin position="878"/>
        <end position="889"/>
    </location>
</feature>
<feature type="compositionally biased region" description="Basic and acidic residues" evidence="5">
    <location>
        <begin position="769"/>
        <end position="797"/>
    </location>
</feature>
<keyword evidence="3" id="KW-0862">Zinc</keyword>
<dbReference type="PROSITE" id="PS51036">
    <property type="entry name" value="ZF_A20"/>
    <property type="match status" value="1"/>
</dbReference>
<evidence type="ECO:0000256" key="4">
    <source>
        <dbReference type="SAM" id="Coils"/>
    </source>
</evidence>
<dbReference type="Gene3D" id="1.10.246.120">
    <property type="match status" value="1"/>
</dbReference>
<protein>
    <submittedName>
        <fullName evidence="7">Rabx-5</fullName>
    </submittedName>
</protein>
<dbReference type="InterPro" id="IPR002653">
    <property type="entry name" value="Znf_A20"/>
</dbReference>
<dbReference type="GO" id="GO:0005829">
    <property type="term" value="C:cytosol"/>
    <property type="evidence" value="ECO:0000318"/>
    <property type="project" value="GO_Central"/>
</dbReference>
<dbReference type="PANTHER" id="PTHR23101">
    <property type="entry name" value="RAB GDP/GTP EXCHANGE FACTOR"/>
    <property type="match status" value="1"/>
</dbReference>
<accession>A0A2A6CD36</accession>
<dbReference type="Pfam" id="PF01754">
    <property type="entry name" value="zf-A20"/>
    <property type="match status" value="1"/>
</dbReference>
<keyword evidence="2" id="KW-0863">Zinc-finger</keyword>
<keyword evidence="6" id="KW-0812">Transmembrane</keyword>
<organism evidence="7 8">
    <name type="scientific">Pristionchus pacificus</name>
    <name type="common">Parasitic nematode worm</name>
    <dbReference type="NCBI Taxonomy" id="54126"/>
    <lineage>
        <taxon>Eukaryota</taxon>
        <taxon>Metazoa</taxon>
        <taxon>Ecdysozoa</taxon>
        <taxon>Nematoda</taxon>
        <taxon>Chromadorea</taxon>
        <taxon>Rhabditida</taxon>
        <taxon>Rhabditina</taxon>
        <taxon>Diplogasteromorpha</taxon>
        <taxon>Diplogasteroidea</taxon>
        <taxon>Neodiplogasteridae</taxon>
        <taxon>Pristionchus</taxon>
    </lineage>
</organism>
<dbReference type="GO" id="GO:0031267">
    <property type="term" value="F:small GTPase binding"/>
    <property type="evidence" value="ECO:0000318"/>
    <property type="project" value="GO_Central"/>
</dbReference>
<dbReference type="PANTHER" id="PTHR23101:SF122">
    <property type="entry name" value="RABAPTIN-5-ASSOCIATED EXCHANGE FACTOR FOR RAB5"/>
    <property type="match status" value="1"/>
</dbReference>
<feature type="compositionally biased region" description="Basic and acidic residues" evidence="5">
    <location>
        <begin position="813"/>
        <end position="825"/>
    </location>
</feature>
<dbReference type="Gene3D" id="1.20.5.4770">
    <property type="match status" value="1"/>
</dbReference>
<feature type="region of interest" description="Disordered" evidence="5">
    <location>
        <begin position="675"/>
        <end position="696"/>
    </location>
</feature>
<feature type="compositionally biased region" description="Polar residues" evidence="5">
    <location>
        <begin position="710"/>
        <end position="722"/>
    </location>
</feature>
<keyword evidence="8" id="KW-1185">Reference proteome</keyword>
<evidence type="ECO:0000313" key="7">
    <source>
        <dbReference type="EnsemblMetazoa" id="PPA02754.1"/>
    </source>
</evidence>
<keyword evidence="1" id="KW-0479">Metal-binding</keyword>
<gene>
    <name evidence="7" type="primary">WBGene00092308</name>
</gene>
<sequence length="889" mass="98115">MSSSSEDHKLRVNIRNRDLLCVNGCGFYGTPQWENRCSKCWQLLQNTQKRNDDYLKNKMAFRQFEERRKLSTESRSLTIKNLLKKSPSLVTSAGPDGSGSSSQHPQQQQQQQQHVSAQSAFHASASAGQLAGGSPVNRPRTRQRSPESQMARDDLTSFLSKCLPPTIAATVSKSLSQLTVSIYEPRMGPEDLSVAVQAYYSQLDAYLNSQSVFIQNKILVRAGDVMEAVERYVCTACYQRLFWADSEEEVADLSLQERIRSLQWVTFGFLETRLDLTKEQARNRLDEAINEMIDINSHRRVEEKLQCLLRCSHKIFDSLRESGAPTSADEFLPALIYVLLKGNPPLIQSNVRFISRFALPSRTMSGEPAYFFTNVSGALQFVQDINHESLKMSRDEFESYTSGELAPPLNKGNCGCNQALSSMESSLARMTKLIDEQKALATRIDEFERQVSQEENSLCDRIRDLITLCPSPEWVGLRDKVARAEAAAADACSLNSTGSSARASSDSCESSESTGGPATVITPFTLRSAAFEYGTSTMACSESPLRADSLTSSSSASAVDTGSINRPKKAGLSKKSKMSASPPSKRKASGSNDLSLRRCVPTTEGTGMMGGEKIVDPPSIDIDPPSYRTPEMLFMAVTVVLGVLMYLFVQRVVVMKPVGIAGVDEAIDQLIERQKAKSEREEARKRRKAERSWASTTLSEHTMEIIESLDATTCPTERSQACSTATPLQQQQQSSSGSSWAAASRTASTAVSAADPTTARSMGSAAGAKKGETPLEFDKTFDPKEAVARKEQEEGEKKAHRHHHKHHHRHRSRAGEKESKERSEDSSEEGDEERKSKGGHQKRRHKRHRSKDAAPVPRLDTPIAVAGETLPVPDGVDVEMRGQEPLKTL</sequence>
<dbReference type="SMART" id="SM00259">
    <property type="entry name" value="ZnF_A20"/>
    <property type="match status" value="1"/>
</dbReference>
<dbReference type="InterPro" id="IPR003123">
    <property type="entry name" value="VPS9"/>
</dbReference>
<feature type="compositionally biased region" description="Low complexity" evidence="5">
    <location>
        <begin position="723"/>
        <end position="754"/>
    </location>
</feature>
<dbReference type="PROSITE" id="PS51205">
    <property type="entry name" value="VPS9"/>
    <property type="match status" value="1"/>
</dbReference>
<evidence type="ECO:0000256" key="5">
    <source>
        <dbReference type="SAM" id="MobiDB-lite"/>
    </source>
</evidence>
<evidence type="ECO:0000256" key="1">
    <source>
        <dbReference type="ARBA" id="ARBA00022723"/>
    </source>
</evidence>